<dbReference type="Proteomes" id="UP000683436">
    <property type="component" value="Chromosome"/>
</dbReference>
<keyword evidence="6" id="KW-1185">Reference proteome</keyword>
<organism evidence="4 5">
    <name type="scientific">Stutzerimonas zhaodongensis</name>
    <dbReference type="NCBI Taxonomy" id="1176257"/>
    <lineage>
        <taxon>Bacteria</taxon>
        <taxon>Pseudomonadati</taxon>
        <taxon>Pseudomonadota</taxon>
        <taxon>Gammaproteobacteria</taxon>
        <taxon>Pseudomonadales</taxon>
        <taxon>Pseudomonadaceae</taxon>
        <taxon>Stutzerimonas</taxon>
    </lineage>
</organism>
<dbReference type="InterPro" id="IPR011990">
    <property type="entry name" value="TPR-like_helical_dom_sf"/>
</dbReference>
<feature type="chain" id="PRO_5016976024" description="Bacteriophage N4 adsorption protein A C-terminal domain-containing protein" evidence="1">
    <location>
        <begin position="25"/>
        <end position="1000"/>
    </location>
</feature>
<evidence type="ECO:0000313" key="6">
    <source>
        <dbReference type="Proteomes" id="UP000683436"/>
    </source>
</evidence>
<name>A0A365PUE6_9GAMM</name>
<dbReference type="SUPFAM" id="SSF48452">
    <property type="entry name" value="TPR-like"/>
    <property type="match status" value="1"/>
</dbReference>
<feature type="domain" description="Bacteriophage N4 adsorption protein A C-terminal" evidence="2">
    <location>
        <begin position="828"/>
        <end position="993"/>
    </location>
</feature>
<evidence type="ECO:0000259" key="2">
    <source>
        <dbReference type="Pfam" id="PF13283"/>
    </source>
</evidence>
<dbReference type="RefSeq" id="WP_128120415.1">
    <property type="nucleotide sequence ID" value="NZ_CP076683.1"/>
</dbReference>
<feature type="signal peptide" evidence="1">
    <location>
        <begin position="1"/>
        <end position="24"/>
    </location>
</feature>
<proteinExistence type="predicted"/>
<dbReference type="InterPro" id="IPR025137">
    <property type="entry name" value="NfrA_C"/>
</dbReference>
<dbReference type="EMBL" id="CP076683">
    <property type="protein sequence ID" value="QWV18297.1"/>
    <property type="molecule type" value="Genomic_DNA"/>
</dbReference>
<keyword evidence="1" id="KW-0732">Signal</keyword>
<reference evidence="3 6" key="2">
    <citation type="submission" date="2021-06" db="EMBL/GenBank/DDBJ databases">
        <title>Microbial metabolic specificity influences pelagic lipid remineralization.</title>
        <authorList>
            <person name="Behrendt L."/>
            <person name="Hunter J.E."/>
            <person name="Alcolombri U."/>
            <person name="Smriga S."/>
            <person name="Mincer T."/>
            <person name="Lowenstein D.P."/>
            <person name="Peaudecerf F.J."/>
            <person name="Fernandez V.I."/>
            <person name="Fredricks H."/>
            <person name="Almblad H."/>
            <person name="Harrison J.J."/>
            <person name="Stocker R."/>
            <person name="Van Mooy B.A.S."/>
        </authorList>
    </citation>
    <scope>NUCLEOTIDE SEQUENCE [LARGE SCALE GENOMIC DNA]</scope>
    <source>
        <strain evidence="3 6">A252</strain>
    </source>
</reference>
<dbReference type="Proteomes" id="UP000252554">
    <property type="component" value="Unassembled WGS sequence"/>
</dbReference>
<sequence length="1000" mass="111156">MRVSQSVVKSIAMALLLGPISALAGQGNLVSEVQRFRSYPFIDKAYQALRNDEPVEAEKLSRHVLDEISPHVIEARVIVVQALDQQGLYKEALDMAASLPPGDQAALVQSLRLNWINQGDLSAAIVEGWLAEGADAAQREQVLRSYAQRLHELHGPIAALRWLQGRPASELTVTALLERSVFAEQAEQWMAVISDLEPLAADGVLPAESWRRLGLAYVLTDNDRLPAYLQSAPSSEDEAGLRVSAAERAIGQGQAKQAKQLLLPLERAQALSMPQRALLLQAARDDGDVALATELAVRLDRPCLESIEWLSVAAPQLAREALGDCSPAIDPRHWLILAQRLEAEHTLMSAILPEPWNTQRQDYLLARWLARNEFAKARDWLQQQAPSPRRTARLAQIAQSIGDKNAAASEWREHYRATGEIRSADLASFLWLQADRPAEARAFLADVWQRRGELPEPLLSRLVDLYVQAPDLKVSQLDEFARQLPPSARGRLYGALAAQARCGVLAQLTVNAPTDVEELRALGVCSLPQQPGQAVVYLQLAAGAGDIQSRGQLAYALAAAGLPEDAYAQWSSMPADELDIEARLALSRVALTLGHLDAAEQHWQDARSRTLEGWRMGALISEARGRDDQALERYRQAQALGEQPADYYQGAVVAFRAGREELGMQWLRRETELAPENGLFLQEYGMRLAAAATPAERAQAVAPLSKAAMLLPENTDLAQALAFRLIETGELEEARAQLRRSIDLLSVEASEETQRFAARRQHESLERRNRISLATSWSPDGVRRSAGQRRNDEFSHGVLLDHPLDSPFANRLSAYGRIMGAGKDGDALDTIGGGVGLRYMPFQSINLNLYGELFREDKRVADNDLMLRASASFLDEGEYRNDWRVDQSHWPERSLYMDAAWWVDESERLLVTRFTRGHAFKLPTSSAQTLGPYLVGQGTEQDRQQDLRVGAGLRWQLWFDDDRYNAYRRRLSMSVEYQQALGGNLYERANGLQIGIELAL</sequence>
<accession>A0A365PUE6</accession>
<evidence type="ECO:0000313" key="5">
    <source>
        <dbReference type="Proteomes" id="UP000252554"/>
    </source>
</evidence>
<evidence type="ECO:0000313" key="4">
    <source>
        <dbReference type="EMBL" id="RBA58132.1"/>
    </source>
</evidence>
<dbReference type="AlphaFoldDB" id="A0A365PUE6"/>
<protein>
    <recommendedName>
        <fullName evidence="2">Bacteriophage N4 adsorption protein A C-terminal domain-containing protein</fullName>
    </recommendedName>
</protein>
<dbReference type="Pfam" id="PF13283">
    <property type="entry name" value="NfrA_C"/>
    <property type="match status" value="1"/>
</dbReference>
<evidence type="ECO:0000256" key="1">
    <source>
        <dbReference type="SAM" id="SignalP"/>
    </source>
</evidence>
<reference evidence="4 5" key="1">
    <citation type="submission" date="2018-06" db="EMBL/GenBank/DDBJ databases">
        <title>Whole genome sequencing of four bacterial strains from South Shetland trench revealing bio-synthetic gene clusters.</title>
        <authorList>
            <person name="Abdel-Mageed W.M."/>
            <person name="Lehri B."/>
            <person name="Jarmusch S.A."/>
            <person name="Miranda K."/>
            <person name="Goodfellow M."/>
            <person name="Jaspars M."/>
            <person name="Karlyshev A.V."/>
        </authorList>
    </citation>
    <scope>NUCLEOTIDE SEQUENCE [LARGE SCALE GENOMIC DNA]</scope>
    <source>
        <strain evidence="4 5">SST2</strain>
    </source>
</reference>
<gene>
    <name evidence="4" type="ORF">DQ403_11530</name>
    <name evidence="3" type="ORF">KQ248_06390</name>
</gene>
<dbReference type="Gene3D" id="1.25.40.10">
    <property type="entry name" value="Tetratricopeptide repeat domain"/>
    <property type="match status" value="1"/>
</dbReference>
<evidence type="ECO:0000313" key="3">
    <source>
        <dbReference type="EMBL" id="QWV18297.1"/>
    </source>
</evidence>
<dbReference type="EMBL" id="QNTV01000007">
    <property type="protein sequence ID" value="RBA58132.1"/>
    <property type="molecule type" value="Genomic_DNA"/>
</dbReference>